<dbReference type="Proteomes" id="UP001596457">
    <property type="component" value="Unassembled WGS sequence"/>
</dbReference>
<proteinExistence type="predicted"/>
<dbReference type="RefSeq" id="WP_382203121.1">
    <property type="nucleotide sequence ID" value="NZ_JBHTBZ010000062.1"/>
</dbReference>
<reference evidence="3" key="1">
    <citation type="journal article" date="2019" name="Int. J. Syst. Evol. Microbiol.">
        <title>The Global Catalogue of Microorganisms (GCM) 10K type strain sequencing project: providing services to taxonomists for standard genome sequencing and annotation.</title>
        <authorList>
            <consortium name="The Broad Institute Genomics Platform"/>
            <consortium name="The Broad Institute Genome Sequencing Center for Infectious Disease"/>
            <person name="Wu L."/>
            <person name="Ma J."/>
        </authorList>
    </citation>
    <scope>NUCLEOTIDE SEQUENCE [LARGE SCALE GENOMIC DNA]</scope>
    <source>
        <strain evidence="3">CCUG 53903</strain>
    </source>
</reference>
<accession>A0ABW2SG82</accession>
<dbReference type="Pfam" id="PF03235">
    <property type="entry name" value="GmrSD_N"/>
    <property type="match status" value="1"/>
</dbReference>
<dbReference type="InterPro" id="IPR004919">
    <property type="entry name" value="GmrSD_N"/>
</dbReference>
<dbReference type="PANTHER" id="PTHR39639:SF1">
    <property type="entry name" value="DUF262 DOMAIN-CONTAINING PROTEIN"/>
    <property type="match status" value="1"/>
</dbReference>
<feature type="domain" description="GmrSD restriction endonucleases N-terminal" evidence="1">
    <location>
        <begin position="61"/>
        <end position="137"/>
    </location>
</feature>
<comment type="caution">
    <text evidence="2">The sequence shown here is derived from an EMBL/GenBank/DDBJ whole genome shotgun (WGS) entry which is preliminary data.</text>
</comment>
<evidence type="ECO:0000313" key="3">
    <source>
        <dbReference type="Proteomes" id="UP001596457"/>
    </source>
</evidence>
<dbReference type="PANTHER" id="PTHR39639">
    <property type="entry name" value="CHROMOSOME 16, WHOLE GENOME SHOTGUN SEQUENCE"/>
    <property type="match status" value="1"/>
</dbReference>
<gene>
    <name evidence="2" type="ORF">ACFQU0_18035</name>
</gene>
<protein>
    <submittedName>
        <fullName evidence="2">DUF262 domain-containing protein</fullName>
    </submittedName>
</protein>
<sequence length="224" mass="25179">MKKPFDLSDPYWDSLSAQHRALYDLVRPMPTAAYTADWRISMLETTLERMAEEQRQAGGTFELEPDFQRGHVWTEQQRVAFIESLLRKTAPNRILFNCPGWSRSTASAGAGGDIAEHTFQCVDGLQRLTAVRKFMAGEFGVFGGLGAQDLKGSPFDLGRYRLQMAVYEFHNRADLLNFYLHLNEGGTPHGPEELARVRQLLMLGGNRNGPASRKLNHGEAHAEN</sequence>
<keyword evidence="3" id="KW-1185">Reference proteome</keyword>
<organism evidence="2 3">
    <name type="scientific">Hydrogenophaga defluvii</name>
    <dbReference type="NCBI Taxonomy" id="249410"/>
    <lineage>
        <taxon>Bacteria</taxon>
        <taxon>Pseudomonadati</taxon>
        <taxon>Pseudomonadota</taxon>
        <taxon>Betaproteobacteria</taxon>
        <taxon>Burkholderiales</taxon>
        <taxon>Comamonadaceae</taxon>
        <taxon>Hydrogenophaga</taxon>
    </lineage>
</organism>
<evidence type="ECO:0000313" key="2">
    <source>
        <dbReference type="EMBL" id="MFC7462331.1"/>
    </source>
</evidence>
<evidence type="ECO:0000259" key="1">
    <source>
        <dbReference type="Pfam" id="PF03235"/>
    </source>
</evidence>
<name>A0ABW2SG82_9BURK</name>
<dbReference type="EMBL" id="JBHTBZ010000062">
    <property type="protein sequence ID" value="MFC7462331.1"/>
    <property type="molecule type" value="Genomic_DNA"/>
</dbReference>